<organism evidence="2 3">
    <name type="scientific">Longimycelium tulufanense</name>
    <dbReference type="NCBI Taxonomy" id="907463"/>
    <lineage>
        <taxon>Bacteria</taxon>
        <taxon>Bacillati</taxon>
        <taxon>Actinomycetota</taxon>
        <taxon>Actinomycetes</taxon>
        <taxon>Pseudonocardiales</taxon>
        <taxon>Pseudonocardiaceae</taxon>
        <taxon>Longimycelium</taxon>
    </lineage>
</organism>
<dbReference type="EMBL" id="BMMK01000041">
    <property type="protein sequence ID" value="GGM78414.1"/>
    <property type="molecule type" value="Genomic_DNA"/>
</dbReference>
<dbReference type="Proteomes" id="UP000637578">
    <property type="component" value="Unassembled WGS sequence"/>
</dbReference>
<keyword evidence="3" id="KW-1185">Reference proteome</keyword>
<accession>A0A8J3CDI6</accession>
<evidence type="ECO:0000256" key="1">
    <source>
        <dbReference type="SAM" id="MobiDB-lite"/>
    </source>
</evidence>
<evidence type="ECO:0000313" key="2">
    <source>
        <dbReference type="EMBL" id="GGM78414.1"/>
    </source>
</evidence>
<dbReference type="InterPro" id="IPR055726">
    <property type="entry name" value="DUF7302"/>
</dbReference>
<dbReference type="AlphaFoldDB" id="A0A8J3CDI6"/>
<proteinExistence type="predicted"/>
<gene>
    <name evidence="2" type="ORF">GCM10012275_56290</name>
</gene>
<sequence>MKVTMLTAIGGPEINHAAGETVEFDDKVAQRLVAAGLAEPAAEPTPTRKPARRTRGS</sequence>
<reference evidence="2" key="1">
    <citation type="journal article" date="2014" name="Int. J. Syst. Evol. Microbiol.">
        <title>Complete genome sequence of Corynebacterium casei LMG S-19264T (=DSM 44701T), isolated from a smear-ripened cheese.</title>
        <authorList>
            <consortium name="US DOE Joint Genome Institute (JGI-PGF)"/>
            <person name="Walter F."/>
            <person name="Albersmeier A."/>
            <person name="Kalinowski J."/>
            <person name="Ruckert C."/>
        </authorList>
    </citation>
    <scope>NUCLEOTIDE SEQUENCE</scope>
    <source>
        <strain evidence="2">CGMCC 4.5737</strain>
    </source>
</reference>
<reference evidence="2" key="2">
    <citation type="submission" date="2020-09" db="EMBL/GenBank/DDBJ databases">
        <authorList>
            <person name="Sun Q."/>
            <person name="Zhou Y."/>
        </authorList>
    </citation>
    <scope>NUCLEOTIDE SEQUENCE</scope>
    <source>
        <strain evidence="2">CGMCC 4.5737</strain>
    </source>
</reference>
<dbReference type="Pfam" id="PF23976">
    <property type="entry name" value="DUF7302"/>
    <property type="match status" value="1"/>
</dbReference>
<protein>
    <submittedName>
        <fullName evidence="2">Uncharacterized protein</fullName>
    </submittedName>
</protein>
<comment type="caution">
    <text evidence="2">The sequence shown here is derived from an EMBL/GenBank/DDBJ whole genome shotgun (WGS) entry which is preliminary data.</text>
</comment>
<evidence type="ECO:0000313" key="3">
    <source>
        <dbReference type="Proteomes" id="UP000637578"/>
    </source>
</evidence>
<dbReference type="RefSeq" id="WP_189061454.1">
    <property type="nucleotide sequence ID" value="NZ_BMMK01000041.1"/>
</dbReference>
<name>A0A8J3CDI6_9PSEU</name>
<feature type="region of interest" description="Disordered" evidence="1">
    <location>
        <begin position="35"/>
        <end position="57"/>
    </location>
</feature>